<evidence type="ECO:0000256" key="7">
    <source>
        <dbReference type="SAM" id="MobiDB-lite"/>
    </source>
</evidence>
<sequence>MSPGHFKNAYLSYNQQAYFGKLIVPQILIPFRPIARICRSTNCLGPPAPNPARSRSGLFRLPSSVLDLVRNHVAINSSKSGNRQLASAITFPRLSTCIFSNARFCSQEVRDRGPLWDAKQKQTHRLRDKMSRVEDHQITEKGKKSPSVPKPSSSVVLISPTNQVLLLHRVQTSTSFPSAHVFPGGNVSEFHDGRAPEPNEPGRHVDGPAYRLAAIRETFEESGIALAHTSSGRLLELSEQDRETGRKLIHSGKVPFRQWLSEKGGTPDVDGLIPFTRWITPIGPPKRFTTQMYLYFLPTASRVLDRTPLSSTEETLIPTPTPDGGVEHTAAQFLPPQKWIELASSGKIIMFPPQFFLLSMVAQFLKPSPSLSISELEQQRAQLREFARGGDPLWSEVCISPAALIGKLGDGRTVMALDNPGEGLEKKGRRGTKEYVIITEFSKGGPRRLQLKTRKEVMQDLKDDVKNSGTAYSHHLQHIQTKNTREKL</sequence>
<keyword evidence="4" id="KW-0378">Hydrolase</keyword>
<dbReference type="CDD" id="cd18870">
    <property type="entry name" value="NUDIX_AcylCoAdiphos_Nudt19"/>
    <property type="match status" value="1"/>
</dbReference>
<dbReference type="GO" id="GO:0005739">
    <property type="term" value="C:mitochondrion"/>
    <property type="evidence" value="ECO:0007669"/>
    <property type="project" value="TreeGrafter"/>
</dbReference>
<dbReference type="InParanoid" id="A0A0D2A1Z6"/>
<dbReference type="InterPro" id="IPR000086">
    <property type="entry name" value="NUDIX_hydrolase_dom"/>
</dbReference>
<protein>
    <recommendedName>
        <fullName evidence="8">Nudix hydrolase domain-containing protein</fullName>
    </recommendedName>
</protein>
<proteinExistence type="predicted"/>
<evidence type="ECO:0000256" key="5">
    <source>
        <dbReference type="ARBA" id="ARBA00022842"/>
    </source>
</evidence>
<keyword evidence="3" id="KW-0479">Metal-binding</keyword>
<dbReference type="VEuPathDB" id="FungiDB:PV09_07763"/>
<keyword evidence="10" id="KW-1185">Reference proteome</keyword>
<dbReference type="Gene3D" id="3.90.79.10">
    <property type="entry name" value="Nucleoside Triphosphate Pyrophosphohydrolase"/>
    <property type="match status" value="1"/>
</dbReference>
<keyword evidence="6" id="KW-0464">Manganese</keyword>
<accession>A0A0D2A1Z6</accession>
<dbReference type="EMBL" id="KN847560">
    <property type="protein sequence ID" value="KIW00783.1"/>
    <property type="molecule type" value="Genomic_DNA"/>
</dbReference>
<comment type="cofactor">
    <cofactor evidence="1">
        <name>Mn(2+)</name>
        <dbReference type="ChEBI" id="CHEBI:29035"/>
    </cofactor>
</comment>
<dbReference type="GO" id="GO:0016818">
    <property type="term" value="F:hydrolase activity, acting on acid anhydrides, in phosphorus-containing anhydrides"/>
    <property type="evidence" value="ECO:0007669"/>
    <property type="project" value="InterPro"/>
</dbReference>
<evidence type="ECO:0000313" key="9">
    <source>
        <dbReference type="EMBL" id="KIW00783.1"/>
    </source>
</evidence>
<dbReference type="RefSeq" id="XP_016210652.1">
    <property type="nucleotide sequence ID" value="XM_016361573.1"/>
</dbReference>
<name>A0A0D2A1Z6_9PEZI</name>
<feature type="region of interest" description="Disordered" evidence="7">
    <location>
        <begin position="116"/>
        <end position="154"/>
    </location>
</feature>
<keyword evidence="5" id="KW-0460">Magnesium</keyword>
<comment type="cofactor">
    <cofactor evidence="2">
        <name>Mg(2+)</name>
        <dbReference type="ChEBI" id="CHEBI:18420"/>
    </cofactor>
</comment>
<dbReference type="InterPro" id="IPR015797">
    <property type="entry name" value="NUDIX_hydrolase-like_dom_sf"/>
</dbReference>
<feature type="compositionally biased region" description="Basic and acidic residues" evidence="7">
    <location>
        <begin position="128"/>
        <end position="143"/>
    </location>
</feature>
<feature type="domain" description="Nudix hydrolase" evidence="8">
    <location>
        <begin position="148"/>
        <end position="356"/>
    </location>
</feature>
<evidence type="ECO:0000313" key="10">
    <source>
        <dbReference type="Proteomes" id="UP000053259"/>
    </source>
</evidence>
<dbReference type="GO" id="GO:0046872">
    <property type="term" value="F:metal ion binding"/>
    <property type="evidence" value="ECO:0007669"/>
    <property type="project" value="UniProtKB-KW"/>
</dbReference>
<gene>
    <name evidence="9" type="ORF">PV09_07763</name>
</gene>
<dbReference type="SUPFAM" id="SSF55811">
    <property type="entry name" value="Nudix"/>
    <property type="match status" value="1"/>
</dbReference>
<dbReference type="STRING" id="253628.A0A0D2A1Z6"/>
<dbReference type="OrthoDB" id="1695362at2759"/>
<organism evidence="9 10">
    <name type="scientific">Verruconis gallopava</name>
    <dbReference type="NCBI Taxonomy" id="253628"/>
    <lineage>
        <taxon>Eukaryota</taxon>
        <taxon>Fungi</taxon>
        <taxon>Dikarya</taxon>
        <taxon>Ascomycota</taxon>
        <taxon>Pezizomycotina</taxon>
        <taxon>Dothideomycetes</taxon>
        <taxon>Pleosporomycetidae</taxon>
        <taxon>Venturiales</taxon>
        <taxon>Sympoventuriaceae</taxon>
        <taxon>Verruconis</taxon>
    </lineage>
</organism>
<evidence type="ECO:0000256" key="2">
    <source>
        <dbReference type="ARBA" id="ARBA00001946"/>
    </source>
</evidence>
<dbReference type="PANTHER" id="PTHR12318:SF0">
    <property type="entry name" value="ACYL-COENZYME A DIPHOSPHATASE NUDT19"/>
    <property type="match status" value="1"/>
</dbReference>
<dbReference type="PANTHER" id="PTHR12318">
    <property type="entry name" value="TESTOSTERONE-REGULATED PROTEIN RP2"/>
    <property type="match status" value="1"/>
</dbReference>
<reference evidence="9 10" key="1">
    <citation type="submission" date="2015-01" db="EMBL/GenBank/DDBJ databases">
        <title>The Genome Sequence of Ochroconis gallopava CBS43764.</title>
        <authorList>
            <consortium name="The Broad Institute Genomics Platform"/>
            <person name="Cuomo C."/>
            <person name="de Hoog S."/>
            <person name="Gorbushina A."/>
            <person name="Stielow B."/>
            <person name="Teixiera M."/>
            <person name="Abouelleil A."/>
            <person name="Chapman S.B."/>
            <person name="Priest M."/>
            <person name="Young S.K."/>
            <person name="Wortman J."/>
            <person name="Nusbaum C."/>
            <person name="Birren B."/>
        </authorList>
    </citation>
    <scope>NUCLEOTIDE SEQUENCE [LARGE SCALE GENOMIC DNA]</scope>
    <source>
        <strain evidence="9 10">CBS 43764</strain>
    </source>
</reference>
<feature type="compositionally biased region" description="Low complexity" evidence="7">
    <location>
        <begin position="145"/>
        <end position="154"/>
    </location>
</feature>
<evidence type="ECO:0000256" key="3">
    <source>
        <dbReference type="ARBA" id="ARBA00022723"/>
    </source>
</evidence>
<dbReference type="Proteomes" id="UP000053259">
    <property type="component" value="Unassembled WGS sequence"/>
</dbReference>
<evidence type="ECO:0000256" key="4">
    <source>
        <dbReference type="ARBA" id="ARBA00022801"/>
    </source>
</evidence>
<evidence type="ECO:0000256" key="1">
    <source>
        <dbReference type="ARBA" id="ARBA00001936"/>
    </source>
</evidence>
<evidence type="ECO:0000256" key="6">
    <source>
        <dbReference type="ARBA" id="ARBA00023211"/>
    </source>
</evidence>
<dbReference type="AlphaFoldDB" id="A0A0D2A1Z6"/>
<dbReference type="InterPro" id="IPR039121">
    <property type="entry name" value="NUDT19"/>
</dbReference>
<dbReference type="GeneID" id="27315736"/>
<evidence type="ECO:0000259" key="8">
    <source>
        <dbReference type="PROSITE" id="PS51462"/>
    </source>
</evidence>
<dbReference type="PROSITE" id="PS51462">
    <property type="entry name" value="NUDIX"/>
    <property type="match status" value="1"/>
</dbReference>